<dbReference type="Pfam" id="PF08868">
    <property type="entry name" value="YugN"/>
    <property type="match status" value="1"/>
</dbReference>
<proteinExistence type="predicted"/>
<dbReference type="EMBL" id="CAKJTI010000001">
    <property type="protein sequence ID" value="CAG9611054.1"/>
    <property type="molecule type" value="Genomic_DNA"/>
</dbReference>
<dbReference type="Gene3D" id="3.30.310.100">
    <property type="entry name" value="YugN-like"/>
    <property type="match status" value="1"/>
</dbReference>
<keyword evidence="2" id="KW-1185">Reference proteome</keyword>
<evidence type="ECO:0000313" key="2">
    <source>
        <dbReference type="Proteomes" id="UP000789423"/>
    </source>
</evidence>
<comment type="caution">
    <text evidence="1">The sequence shown here is derived from an EMBL/GenBank/DDBJ whole genome shotgun (WGS) entry which is preliminary data.</text>
</comment>
<dbReference type="InterPro" id="IPR036491">
    <property type="entry name" value="YugN-like_sf"/>
</dbReference>
<gene>
    <name evidence="1" type="ORF">BACCIP111899_00226</name>
</gene>
<dbReference type="Proteomes" id="UP000789423">
    <property type="component" value="Unassembled WGS sequence"/>
</dbReference>
<reference evidence="1 2" key="1">
    <citation type="submission" date="2021-10" db="EMBL/GenBank/DDBJ databases">
        <authorList>
            <person name="Criscuolo A."/>
        </authorList>
    </citation>
    <scope>NUCLEOTIDE SEQUENCE [LARGE SCALE GENOMIC DNA]</scope>
    <source>
        <strain evidence="2">CIP 111899</strain>
    </source>
</reference>
<organism evidence="1 2">
    <name type="scientific">Bacillus rhizoplanae</name>
    <dbReference type="NCBI Taxonomy" id="2880966"/>
    <lineage>
        <taxon>Bacteria</taxon>
        <taxon>Bacillati</taxon>
        <taxon>Bacillota</taxon>
        <taxon>Bacilli</taxon>
        <taxon>Bacillales</taxon>
        <taxon>Bacillaceae</taxon>
        <taxon>Bacillus</taxon>
    </lineage>
</organism>
<evidence type="ECO:0000313" key="1">
    <source>
        <dbReference type="EMBL" id="CAG9611054.1"/>
    </source>
</evidence>
<dbReference type="RefSeq" id="WP_098305618.1">
    <property type="nucleotide sequence ID" value="NZ_CAKJTI010000001.1"/>
</dbReference>
<name>A0ABM8Y5R1_9BACI</name>
<dbReference type="SUPFAM" id="SSF160755">
    <property type="entry name" value="YugN-like"/>
    <property type="match status" value="1"/>
</dbReference>
<protein>
    <recommendedName>
        <fullName evidence="3">YugN-like family protein</fullName>
    </recommendedName>
</protein>
<accession>A0ABM8Y5R1</accession>
<evidence type="ECO:0008006" key="3">
    <source>
        <dbReference type="Google" id="ProtNLM"/>
    </source>
</evidence>
<dbReference type="InterPro" id="IPR014967">
    <property type="entry name" value="Uncharacterised_YugN-like"/>
</dbReference>
<sequence>MQFTNTKLEGTVVDFTLLTEVMDKHHFVLAGQWDYERVTYDYKFEMLKDVYYLRIQGFAIEGDVGGRHAQIKLLTPLLGKHYYPHGVEYGEEEKFPKNVLQKSEQLLQNIEKELQDLAIIE</sequence>